<dbReference type="AlphaFoldDB" id="K1QFX0"/>
<dbReference type="GO" id="GO:0043517">
    <property type="term" value="P:positive regulation of DNA damage response, signal transduction by p53 class mediator"/>
    <property type="evidence" value="ECO:0007669"/>
    <property type="project" value="InterPro"/>
</dbReference>
<dbReference type="GO" id="GO:0003746">
    <property type="term" value="F:translation elongation factor activity"/>
    <property type="evidence" value="ECO:0007669"/>
    <property type="project" value="UniProtKB-KW"/>
</dbReference>
<organism evidence="1">
    <name type="scientific">Magallana gigas</name>
    <name type="common">Pacific oyster</name>
    <name type="synonym">Crassostrea gigas</name>
    <dbReference type="NCBI Taxonomy" id="29159"/>
    <lineage>
        <taxon>Eukaryota</taxon>
        <taxon>Metazoa</taxon>
        <taxon>Spiralia</taxon>
        <taxon>Lophotrochozoa</taxon>
        <taxon>Mollusca</taxon>
        <taxon>Bivalvia</taxon>
        <taxon>Autobranchia</taxon>
        <taxon>Pteriomorphia</taxon>
        <taxon>Ostreida</taxon>
        <taxon>Ostreoidea</taxon>
        <taxon>Ostreidae</taxon>
        <taxon>Magallana</taxon>
    </lineage>
</organism>
<name>K1QFX0_MAGGI</name>
<evidence type="ECO:0000313" key="1">
    <source>
        <dbReference type="EMBL" id="EKC27740.1"/>
    </source>
</evidence>
<gene>
    <name evidence="1" type="ORF">CGI_10007913</name>
</gene>
<dbReference type="PANTHER" id="PTHR44490">
    <property type="entry name" value="EUKARYOTIC TRANSLATION ELONGATION FACTOR 1 EPSILON-1"/>
    <property type="match status" value="1"/>
</dbReference>
<dbReference type="GO" id="GO:0017101">
    <property type="term" value="C:aminoacyl-tRNA synthetase multienzyme complex"/>
    <property type="evidence" value="ECO:0007669"/>
    <property type="project" value="InterPro"/>
</dbReference>
<accession>K1QFX0</accession>
<reference evidence="1" key="1">
    <citation type="journal article" date="2012" name="Nature">
        <title>The oyster genome reveals stress adaptation and complexity of shell formation.</title>
        <authorList>
            <person name="Zhang G."/>
            <person name="Fang X."/>
            <person name="Guo X."/>
            <person name="Li L."/>
            <person name="Luo R."/>
            <person name="Xu F."/>
            <person name="Yang P."/>
            <person name="Zhang L."/>
            <person name="Wang X."/>
            <person name="Qi H."/>
            <person name="Xiong Z."/>
            <person name="Que H."/>
            <person name="Xie Y."/>
            <person name="Holland P.W."/>
            <person name="Paps J."/>
            <person name="Zhu Y."/>
            <person name="Wu F."/>
            <person name="Chen Y."/>
            <person name="Wang J."/>
            <person name="Peng C."/>
            <person name="Meng J."/>
            <person name="Yang L."/>
            <person name="Liu J."/>
            <person name="Wen B."/>
            <person name="Zhang N."/>
            <person name="Huang Z."/>
            <person name="Zhu Q."/>
            <person name="Feng Y."/>
            <person name="Mount A."/>
            <person name="Hedgecock D."/>
            <person name="Xu Z."/>
            <person name="Liu Y."/>
            <person name="Domazet-Loso T."/>
            <person name="Du Y."/>
            <person name="Sun X."/>
            <person name="Zhang S."/>
            <person name="Liu B."/>
            <person name="Cheng P."/>
            <person name="Jiang X."/>
            <person name="Li J."/>
            <person name="Fan D."/>
            <person name="Wang W."/>
            <person name="Fu W."/>
            <person name="Wang T."/>
            <person name="Wang B."/>
            <person name="Zhang J."/>
            <person name="Peng Z."/>
            <person name="Li Y."/>
            <person name="Li N."/>
            <person name="Wang J."/>
            <person name="Chen M."/>
            <person name="He Y."/>
            <person name="Tan F."/>
            <person name="Song X."/>
            <person name="Zheng Q."/>
            <person name="Huang R."/>
            <person name="Yang H."/>
            <person name="Du X."/>
            <person name="Chen L."/>
            <person name="Yang M."/>
            <person name="Gaffney P.M."/>
            <person name="Wang S."/>
            <person name="Luo L."/>
            <person name="She Z."/>
            <person name="Ming Y."/>
            <person name="Huang W."/>
            <person name="Zhang S."/>
            <person name="Huang B."/>
            <person name="Zhang Y."/>
            <person name="Qu T."/>
            <person name="Ni P."/>
            <person name="Miao G."/>
            <person name="Wang J."/>
            <person name="Wang Q."/>
            <person name="Steinberg C.E."/>
            <person name="Wang H."/>
            <person name="Li N."/>
            <person name="Qian L."/>
            <person name="Zhang G."/>
            <person name="Li Y."/>
            <person name="Yang H."/>
            <person name="Liu X."/>
            <person name="Wang J."/>
            <person name="Yin Y."/>
            <person name="Wang J."/>
        </authorList>
    </citation>
    <scope>NUCLEOTIDE SEQUENCE [LARGE SCALE GENOMIC DNA]</scope>
    <source>
        <strain evidence="1">05x7-T-G4-1.051#20</strain>
    </source>
</reference>
<protein>
    <submittedName>
        <fullName evidence="1">Eukaryotic translation elongation factor 1 epsilon-1</fullName>
    </submittedName>
</protein>
<dbReference type="HOGENOM" id="CLU_1350060_0_0_1"/>
<dbReference type="EMBL" id="JH816958">
    <property type="protein sequence ID" value="EKC27740.1"/>
    <property type="molecule type" value="Genomic_DNA"/>
</dbReference>
<keyword evidence="1" id="KW-0648">Protein biosynthesis</keyword>
<dbReference type="GO" id="GO:0005634">
    <property type="term" value="C:nucleus"/>
    <property type="evidence" value="ECO:0007669"/>
    <property type="project" value="TreeGrafter"/>
</dbReference>
<dbReference type="SUPFAM" id="SSF47616">
    <property type="entry name" value="GST C-terminal domain-like"/>
    <property type="match status" value="1"/>
</dbReference>
<dbReference type="InterPro" id="IPR036282">
    <property type="entry name" value="Glutathione-S-Trfase_C_sf"/>
</dbReference>
<dbReference type="PANTHER" id="PTHR44490:SF1">
    <property type="entry name" value="EUKARYOTIC TRANSLATION ELONGATION FACTOR 1 EPSILON-1"/>
    <property type="match status" value="1"/>
</dbReference>
<dbReference type="Gene3D" id="1.20.1050.10">
    <property type="match status" value="1"/>
</dbReference>
<dbReference type="InterPro" id="IPR042450">
    <property type="entry name" value="EEF1E1"/>
</dbReference>
<proteinExistence type="predicted"/>
<keyword evidence="1" id="KW-0251">Elongation factor</keyword>
<dbReference type="InParanoid" id="K1QFX0"/>
<dbReference type="GO" id="GO:0005737">
    <property type="term" value="C:cytoplasm"/>
    <property type="evidence" value="ECO:0007669"/>
    <property type="project" value="TreeGrafter"/>
</dbReference>
<sequence>MDELNSLASYLSVSSGKLVLDAKEQVTGCHFDYEALMFNMGNIIPVLKAGNGLTVRGLVSVAKQLVRQSETPELKGTTAEERAAIDQWLEYRVVQVDRSLQEKDVSTVLRDTNAYLSHHVYFVGYQPTLADIILYLGLYRIFMQSLFADKMSKKHIAFQRNKIFSDNIYFFGRSYIVVAEKIEKEAERRRRRYVFIERAEFSK</sequence>